<dbReference type="EMBL" id="JAPQKQ010000001">
    <property type="protein sequence ID" value="KAJ5213402.1"/>
    <property type="molecule type" value="Genomic_DNA"/>
</dbReference>
<gene>
    <name evidence="2" type="ORF">N7449_000571</name>
</gene>
<reference evidence="2" key="1">
    <citation type="submission" date="2022-11" db="EMBL/GenBank/DDBJ databases">
        <authorList>
            <person name="Petersen C."/>
        </authorList>
    </citation>
    <scope>NUCLEOTIDE SEQUENCE</scope>
    <source>
        <strain evidence="2">IBT 20477</strain>
    </source>
</reference>
<dbReference type="AlphaFoldDB" id="A0A9W9N537"/>
<feature type="region of interest" description="Disordered" evidence="1">
    <location>
        <begin position="1"/>
        <end position="61"/>
    </location>
</feature>
<organism evidence="2 3">
    <name type="scientific">Penicillium cf. viridicatum</name>
    <dbReference type="NCBI Taxonomy" id="2972119"/>
    <lineage>
        <taxon>Eukaryota</taxon>
        <taxon>Fungi</taxon>
        <taxon>Dikarya</taxon>
        <taxon>Ascomycota</taxon>
        <taxon>Pezizomycotina</taxon>
        <taxon>Eurotiomycetes</taxon>
        <taxon>Eurotiomycetidae</taxon>
        <taxon>Eurotiales</taxon>
        <taxon>Aspergillaceae</taxon>
        <taxon>Penicillium</taxon>
    </lineage>
</organism>
<feature type="compositionally biased region" description="Polar residues" evidence="1">
    <location>
        <begin position="1"/>
        <end position="33"/>
    </location>
</feature>
<sequence>MEKPTISSSKPLPDSTSPAPTSQPEKNADTPPNLTDDLLVTWTVKQTPPVRSTSPSPGDGP</sequence>
<accession>A0A9W9N537</accession>
<comment type="caution">
    <text evidence="2">The sequence shown here is derived from an EMBL/GenBank/DDBJ whole genome shotgun (WGS) entry which is preliminary data.</text>
</comment>
<protein>
    <submittedName>
        <fullName evidence="2">Uncharacterized protein</fullName>
    </submittedName>
</protein>
<proteinExistence type="predicted"/>
<dbReference type="Proteomes" id="UP001150942">
    <property type="component" value="Unassembled WGS sequence"/>
</dbReference>
<evidence type="ECO:0000313" key="2">
    <source>
        <dbReference type="EMBL" id="KAJ5213402.1"/>
    </source>
</evidence>
<reference evidence="2" key="2">
    <citation type="journal article" date="2023" name="IMA Fungus">
        <title>Comparative genomic study of the Penicillium genus elucidates a diverse pangenome and 15 lateral gene transfer events.</title>
        <authorList>
            <person name="Petersen C."/>
            <person name="Sorensen T."/>
            <person name="Nielsen M.R."/>
            <person name="Sondergaard T.E."/>
            <person name="Sorensen J.L."/>
            <person name="Fitzpatrick D.A."/>
            <person name="Frisvad J.C."/>
            <person name="Nielsen K.L."/>
        </authorList>
    </citation>
    <scope>NUCLEOTIDE SEQUENCE</scope>
    <source>
        <strain evidence="2">IBT 20477</strain>
    </source>
</reference>
<feature type="compositionally biased region" description="Polar residues" evidence="1">
    <location>
        <begin position="43"/>
        <end position="61"/>
    </location>
</feature>
<evidence type="ECO:0000256" key="1">
    <source>
        <dbReference type="SAM" id="MobiDB-lite"/>
    </source>
</evidence>
<evidence type="ECO:0000313" key="3">
    <source>
        <dbReference type="Proteomes" id="UP001150942"/>
    </source>
</evidence>
<name>A0A9W9N537_9EURO</name>
<keyword evidence="3" id="KW-1185">Reference proteome</keyword>